<dbReference type="PROSITE" id="PS51257">
    <property type="entry name" value="PROKAR_LIPOPROTEIN"/>
    <property type="match status" value="1"/>
</dbReference>
<comment type="similarity">
    <text evidence="1">Belongs to the bacterial solute-binding protein 1 family.</text>
</comment>
<dbReference type="RefSeq" id="WP_239130229.1">
    <property type="nucleotide sequence ID" value="NZ_BOOW01000048.1"/>
</dbReference>
<sequence length="429" mass="46286">MTPRRRPRLGGLAAIAALTLALTACGGGSGGGSGGSGGGSGGSGGGGQQSIKLVVAQYTEGTRPYWDELIKSFEAKNPGKNVDLQVIDWGNLQSQVNTMVQTKQFPDILNINVFADYAEAGLLYRADEVVSKEVLSDFIPSFAENASYDGAQYALPFVATVNGMYYNKKVLEKAGFKKPPATWDEFRAAAKAIKALGDGYVPYALALGAESGDYEFGTWLRANGGDWRTGDKWTVNDPRAVETLEFLKSLTEDGYTQPNPGQTNRPDGTWPLFAQGKVGMVYASFGTRAFLDHADKAGIEYGATTHPTNHGAEAATHGIQDYLMAFKKDGNQQPVREFLDYFYQADNYARYLKVEGLLPTTTSASAIMKQDPKVSPIVDMVAKARFDPTSQPVWAELRGTVSAELGAVLRPGGDPRATLDKFQQIVERS</sequence>
<dbReference type="Proteomes" id="UP000606172">
    <property type="component" value="Unassembled WGS sequence"/>
</dbReference>
<proteinExistence type="inferred from homology"/>
<evidence type="ECO:0000256" key="4">
    <source>
        <dbReference type="SAM" id="SignalP"/>
    </source>
</evidence>
<evidence type="ECO:0000256" key="2">
    <source>
        <dbReference type="ARBA" id="ARBA00022448"/>
    </source>
</evidence>
<dbReference type="InterPro" id="IPR006061">
    <property type="entry name" value="SBP_1_CS"/>
</dbReference>
<evidence type="ECO:0000313" key="6">
    <source>
        <dbReference type="Proteomes" id="UP000606172"/>
    </source>
</evidence>
<feature type="signal peptide" evidence="4">
    <location>
        <begin position="1"/>
        <end position="26"/>
    </location>
</feature>
<evidence type="ECO:0000313" key="5">
    <source>
        <dbReference type="EMBL" id="GII96662.1"/>
    </source>
</evidence>
<keyword evidence="6" id="KW-1185">Reference proteome</keyword>
<reference evidence="5" key="1">
    <citation type="submission" date="2021-01" db="EMBL/GenBank/DDBJ databases">
        <title>Whole genome shotgun sequence of Sinosporangium siamense NBRC 109515.</title>
        <authorList>
            <person name="Komaki H."/>
            <person name="Tamura T."/>
        </authorList>
    </citation>
    <scope>NUCLEOTIDE SEQUENCE</scope>
    <source>
        <strain evidence="5">NBRC 109515</strain>
    </source>
</reference>
<keyword evidence="3 4" id="KW-0732">Signal</keyword>
<dbReference type="InterPro" id="IPR006059">
    <property type="entry name" value="SBP"/>
</dbReference>
<dbReference type="InterPro" id="IPR050490">
    <property type="entry name" value="Bact_solute-bd_prot1"/>
</dbReference>
<dbReference type="AlphaFoldDB" id="A0A919VBM3"/>
<dbReference type="PANTHER" id="PTHR43649">
    <property type="entry name" value="ARABINOSE-BINDING PROTEIN-RELATED"/>
    <property type="match status" value="1"/>
</dbReference>
<dbReference type="GO" id="GO:0055085">
    <property type="term" value="P:transmembrane transport"/>
    <property type="evidence" value="ECO:0007669"/>
    <property type="project" value="InterPro"/>
</dbReference>
<dbReference type="SUPFAM" id="SSF53850">
    <property type="entry name" value="Periplasmic binding protein-like II"/>
    <property type="match status" value="1"/>
</dbReference>
<gene>
    <name evidence="5" type="ORF">Ssi02_68930</name>
</gene>
<evidence type="ECO:0000256" key="3">
    <source>
        <dbReference type="ARBA" id="ARBA00022729"/>
    </source>
</evidence>
<accession>A0A919VBM3</accession>
<dbReference type="Gene3D" id="3.40.190.10">
    <property type="entry name" value="Periplasmic binding protein-like II"/>
    <property type="match status" value="1"/>
</dbReference>
<comment type="caution">
    <text evidence="5">The sequence shown here is derived from an EMBL/GenBank/DDBJ whole genome shotgun (WGS) entry which is preliminary data.</text>
</comment>
<feature type="chain" id="PRO_5037939526" evidence="4">
    <location>
        <begin position="27"/>
        <end position="429"/>
    </location>
</feature>
<organism evidence="5 6">
    <name type="scientific">Sinosporangium siamense</name>
    <dbReference type="NCBI Taxonomy" id="1367973"/>
    <lineage>
        <taxon>Bacteria</taxon>
        <taxon>Bacillati</taxon>
        <taxon>Actinomycetota</taxon>
        <taxon>Actinomycetes</taxon>
        <taxon>Streptosporangiales</taxon>
        <taxon>Streptosporangiaceae</taxon>
        <taxon>Sinosporangium</taxon>
    </lineage>
</organism>
<dbReference type="PROSITE" id="PS01037">
    <property type="entry name" value="SBP_BACTERIAL_1"/>
    <property type="match status" value="1"/>
</dbReference>
<protein>
    <submittedName>
        <fullName evidence="5">Solute-binding protein</fullName>
    </submittedName>
</protein>
<dbReference type="PANTHER" id="PTHR43649:SF30">
    <property type="entry name" value="ABC TRANSPORTER SUBSTRATE-BINDING PROTEIN"/>
    <property type="match status" value="1"/>
</dbReference>
<dbReference type="Pfam" id="PF13416">
    <property type="entry name" value="SBP_bac_8"/>
    <property type="match status" value="1"/>
</dbReference>
<evidence type="ECO:0000256" key="1">
    <source>
        <dbReference type="ARBA" id="ARBA00008520"/>
    </source>
</evidence>
<dbReference type="EMBL" id="BOOW01000048">
    <property type="protein sequence ID" value="GII96662.1"/>
    <property type="molecule type" value="Genomic_DNA"/>
</dbReference>
<keyword evidence="2" id="KW-0813">Transport</keyword>
<name>A0A919VBM3_9ACTN</name>